<dbReference type="AlphaFoldDB" id="A0A0A0BH76"/>
<dbReference type="InterPro" id="IPR010319">
    <property type="entry name" value="Transglutaminase-like_Cys_pept"/>
</dbReference>
<evidence type="ECO:0000313" key="1">
    <source>
        <dbReference type="EMBL" id="KGM07276.1"/>
    </source>
</evidence>
<comment type="caution">
    <text evidence="1">The sequence shown here is derived from an EMBL/GenBank/DDBJ whole genome shotgun (WGS) entry which is preliminary data.</text>
</comment>
<reference evidence="1 2" key="1">
    <citation type="submission" date="2014-09" db="EMBL/GenBank/DDBJ databases">
        <authorList>
            <person name="Grob C."/>
            <person name="Taubert M."/>
            <person name="Howat A.M."/>
            <person name="Burns O.J."/>
            <person name="Dixon J.L."/>
            <person name="Chen Y."/>
            <person name="Murrell J.C."/>
        </authorList>
    </citation>
    <scope>NUCLEOTIDE SEQUENCE [LARGE SCALE GENOMIC DNA]</scope>
    <source>
        <strain evidence="1">L4</strain>
    </source>
</reference>
<organism evidence="1 2">
    <name type="scientific">Methylophaga thiooxydans</name>
    <dbReference type="NCBI Taxonomy" id="392484"/>
    <lineage>
        <taxon>Bacteria</taxon>
        <taxon>Pseudomonadati</taxon>
        <taxon>Pseudomonadota</taxon>
        <taxon>Gammaproteobacteria</taxon>
        <taxon>Thiotrichales</taxon>
        <taxon>Piscirickettsiaceae</taxon>
        <taxon>Methylophaga</taxon>
    </lineage>
</organism>
<evidence type="ECO:0000313" key="2">
    <source>
        <dbReference type="Proteomes" id="UP000029999"/>
    </source>
</evidence>
<protein>
    <recommendedName>
        <fullName evidence="3">Sulfate adenylyltransferase</fullName>
    </recommendedName>
</protein>
<dbReference type="Pfam" id="PF06035">
    <property type="entry name" value="Peptidase_C93"/>
    <property type="match status" value="1"/>
</dbReference>
<gene>
    <name evidence="1" type="ORF">LP43_0886</name>
</gene>
<dbReference type="Gene3D" id="3.10.620.30">
    <property type="match status" value="1"/>
</dbReference>
<dbReference type="PANTHER" id="PTHR39327:SF1">
    <property type="entry name" value="BLR5470 PROTEIN"/>
    <property type="match status" value="1"/>
</dbReference>
<evidence type="ECO:0008006" key="3">
    <source>
        <dbReference type="Google" id="ProtNLM"/>
    </source>
</evidence>
<dbReference type="Proteomes" id="UP000029999">
    <property type="component" value="Unassembled WGS sequence"/>
</dbReference>
<dbReference type="EMBL" id="JRQD01000002">
    <property type="protein sequence ID" value="KGM07276.1"/>
    <property type="molecule type" value="Genomic_DNA"/>
</dbReference>
<accession>A0A0A0BH76</accession>
<proteinExistence type="predicted"/>
<dbReference type="PANTHER" id="PTHR39327">
    <property type="match status" value="1"/>
</dbReference>
<name>A0A0A0BH76_9GAMM</name>
<dbReference type="STRING" id="392484.LP43_0886"/>
<sequence length="195" mass="22729">MKAWKQLIDSGQNWSDMRRLKATNDFVNQFTFVDDIDHWQQEDYWATPLQTLVTRGGDCEDFSIAKYFTLTSMGMDEDKLRLTYVKALSLNQAHMVVSYYDNPKVTPLVLDNLNTQILPATQRDDLYPVYSFNGKGLWLNKKQQSDQFVDSSERISLWQKLLKSMDVEAANESAMICLYQYYDLTDSEARTRCPD</sequence>